<gene>
    <name evidence="5" type="primary">srtB7</name>
    <name evidence="5" type="ORF">HMPREF0168_2329</name>
</gene>
<dbReference type="AlphaFoldDB" id="E0QB21"/>
<keyword evidence="1" id="KW-0378">Hydrolase</keyword>
<evidence type="ECO:0000313" key="5">
    <source>
        <dbReference type="EMBL" id="EFM40254.1"/>
    </source>
</evidence>
<dbReference type="NCBIfam" id="TIGR01076">
    <property type="entry name" value="sortase_fam"/>
    <property type="match status" value="1"/>
</dbReference>
<sequence length="349" mass="39272">MERSESFEPLHGHRHGEERMSRHRVRKTKASLGSRIMSAFFAFVLVAGLVLLAYPSVANWWNQLHQSRAVATYIAQSKDYSKQQRKVMIAMARQYNAQLSQRALLSKSENENDRWVMTDAEKRYYESVLDITGTGVMGYVTIPSIKVRLPIYHGTDEGILQIATGHIAGSSLPVGGESTHAVVSGHTGLPSAKLFTGLDKLKKGDTFAFHVLERTYTYQVDQISVVLPKDLSKLNIESGMDYATLVTCTPYGVNTHRLLVRGHRIANPDAADTTDYDARIRLMSAIIITTTLLVLTAIFSWLAWTTRRYLAQKRAMRPMPLSGEPWDDVAGIADPLNDNQRRHAKEWRK</sequence>
<dbReference type="Proteomes" id="UP000003323">
    <property type="component" value="Unassembled WGS sequence"/>
</dbReference>
<feature type="active site" description="Acyl-thioester intermediate" evidence="2">
    <location>
        <position position="248"/>
    </location>
</feature>
<feature type="transmembrane region" description="Helical" evidence="4">
    <location>
        <begin position="32"/>
        <end position="54"/>
    </location>
</feature>
<evidence type="ECO:0000256" key="3">
    <source>
        <dbReference type="SAM" id="MobiDB-lite"/>
    </source>
</evidence>
<organism evidence="5 6">
    <name type="scientific">Bifidobacterium dentium ATCC 27679</name>
    <dbReference type="NCBI Taxonomy" id="871562"/>
    <lineage>
        <taxon>Bacteria</taxon>
        <taxon>Bacillati</taxon>
        <taxon>Actinomycetota</taxon>
        <taxon>Actinomycetes</taxon>
        <taxon>Bifidobacteriales</taxon>
        <taxon>Bifidobacteriaceae</taxon>
        <taxon>Bifidobacterium</taxon>
    </lineage>
</organism>
<feature type="transmembrane region" description="Helical" evidence="4">
    <location>
        <begin position="282"/>
        <end position="304"/>
    </location>
</feature>
<protein>
    <submittedName>
        <fullName evidence="5">Sortase family protein</fullName>
    </submittedName>
</protein>
<feature type="compositionally biased region" description="Basic and acidic residues" evidence="3">
    <location>
        <begin position="1"/>
        <end position="20"/>
    </location>
</feature>
<keyword evidence="4" id="KW-0812">Transmembrane</keyword>
<dbReference type="InterPro" id="IPR023365">
    <property type="entry name" value="Sortase_dom-sf"/>
</dbReference>
<evidence type="ECO:0000313" key="6">
    <source>
        <dbReference type="Proteomes" id="UP000003323"/>
    </source>
</evidence>
<dbReference type="NCBIfam" id="NF033745">
    <property type="entry name" value="class_C_sortase"/>
    <property type="match status" value="1"/>
</dbReference>
<dbReference type="SUPFAM" id="SSF63817">
    <property type="entry name" value="Sortase"/>
    <property type="match status" value="1"/>
</dbReference>
<evidence type="ECO:0000256" key="4">
    <source>
        <dbReference type="SAM" id="Phobius"/>
    </source>
</evidence>
<dbReference type="Gene3D" id="2.40.260.10">
    <property type="entry name" value="Sortase"/>
    <property type="match status" value="1"/>
</dbReference>
<dbReference type="HOGENOM" id="CLU_045680_1_2_11"/>
<accession>E0QB21</accession>
<reference evidence="5 6" key="1">
    <citation type="submission" date="2010-08" db="EMBL/GenBank/DDBJ databases">
        <authorList>
            <person name="Muzny D."/>
            <person name="Qin X."/>
            <person name="Deng J."/>
            <person name="Jiang H."/>
            <person name="Liu Y."/>
            <person name="Qu J."/>
            <person name="Song X.-Z."/>
            <person name="Zhang L."/>
            <person name="Thornton R."/>
            <person name="Coyle M."/>
            <person name="Francisco L."/>
            <person name="Jackson L."/>
            <person name="Javaid M."/>
            <person name="Korchina V."/>
            <person name="Kovar C."/>
            <person name="Mata R."/>
            <person name="Mathew T."/>
            <person name="Ngo R."/>
            <person name="Nguyen L."/>
            <person name="Nguyen N."/>
            <person name="Okwuonu G."/>
            <person name="Ongeri F."/>
            <person name="Pham C."/>
            <person name="Simmons D."/>
            <person name="Wilczek-Boney K."/>
            <person name="Hale W."/>
            <person name="Jakkamsetti A."/>
            <person name="Pham P."/>
            <person name="Ruth R."/>
            <person name="San Lucas F."/>
            <person name="Warren J."/>
            <person name="Zhang J."/>
            <person name="Zhao Z."/>
            <person name="Zhou C."/>
            <person name="Zhu D."/>
            <person name="Lee S."/>
            <person name="Bess C."/>
            <person name="Blankenburg K."/>
            <person name="Forbes L."/>
            <person name="Fu Q."/>
            <person name="Gubbala S."/>
            <person name="Hirani K."/>
            <person name="Jayaseelan J.C."/>
            <person name="Lara F."/>
            <person name="Munidasa M."/>
            <person name="Palculict T."/>
            <person name="Patil S."/>
            <person name="Pu L.-L."/>
            <person name="Saada N."/>
            <person name="Tang L."/>
            <person name="Weissenberger G."/>
            <person name="Zhu Y."/>
            <person name="Hemphill L."/>
            <person name="Shang Y."/>
            <person name="Youmans B."/>
            <person name="Ayvaz T."/>
            <person name="Ross M."/>
            <person name="Santibanez J."/>
            <person name="Aqrawi P."/>
            <person name="Gross S."/>
            <person name="Joshi V."/>
            <person name="Fowler G."/>
            <person name="Nazareth L."/>
            <person name="Reid J."/>
            <person name="Worley K."/>
            <person name="Petrosino J."/>
            <person name="Highlander S."/>
            <person name="Gibbs R."/>
        </authorList>
    </citation>
    <scope>NUCLEOTIDE SEQUENCE [LARGE SCALE GENOMIC DNA]</scope>
    <source>
        <strain evidence="5 6">ATCC 27679</strain>
    </source>
</reference>
<keyword evidence="4" id="KW-1133">Transmembrane helix</keyword>
<comment type="caution">
    <text evidence="5">The sequence shown here is derived from an EMBL/GenBank/DDBJ whole genome shotgun (WGS) entry which is preliminary data.</text>
</comment>
<keyword evidence="4" id="KW-0472">Membrane</keyword>
<dbReference type="Pfam" id="PF04203">
    <property type="entry name" value="Sortase"/>
    <property type="match status" value="1"/>
</dbReference>
<name>E0QB21_9BIFI</name>
<dbReference type="CDD" id="cd05827">
    <property type="entry name" value="Sortase_C"/>
    <property type="match status" value="1"/>
</dbReference>
<dbReference type="EMBL" id="AEEQ01000019">
    <property type="protein sequence ID" value="EFM40254.1"/>
    <property type="molecule type" value="Genomic_DNA"/>
</dbReference>
<evidence type="ECO:0000256" key="2">
    <source>
        <dbReference type="PIRSR" id="PIRSR605754-1"/>
    </source>
</evidence>
<dbReference type="MEROPS" id="C60.007"/>
<feature type="active site" description="Proton donor/acceptor" evidence="2">
    <location>
        <position position="186"/>
    </location>
</feature>
<feature type="region of interest" description="Disordered" evidence="3">
    <location>
        <begin position="1"/>
        <end position="26"/>
    </location>
</feature>
<proteinExistence type="predicted"/>
<dbReference type="InterPro" id="IPR042002">
    <property type="entry name" value="Sortase_C"/>
</dbReference>
<dbReference type="GO" id="GO:0016787">
    <property type="term" value="F:hydrolase activity"/>
    <property type="evidence" value="ECO:0007669"/>
    <property type="project" value="UniProtKB-KW"/>
</dbReference>
<evidence type="ECO:0000256" key="1">
    <source>
        <dbReference type="ARBA" id="ARBA00022801"/>
    </source>
</evidence>
<dbReference type="InterPro" id="IPR005754">
    <property type="entry name" value="Sortase"/>
</dbReference>